<name>A0A7K1YFB6_9SPHI</name>
<sequence>MPLHLSKIAPAIRFYSSLNRLNLARRCGVTAAIGAKFEFYAFIKGFIVAEKNILNPGDADTGYVDYAPAV</sequence>
<comment type="caution">
    <text evidence="1">The sequence shown here is derived from an EMBL/GenBank/DDBJ whole genome shotgun (WGS) entry which is preliminary data.</text>
</comment>
<gene>
    <name evidence="1" type="ORF">GS399_20205</name>
</gene>
<accession>A0A7K1YFB6</accession>
<evidence type="ECO:0000313" key="1">
    <source>
        <dbReference type="EMBL" id="MXV53294.1"/>
    </source>
</evidence>
<dbReference type="EMBL" id="WVHT01000018">
    <property type="protein sequence ID" value="MXV53294.1"/>
    <property type="molecule type" value="Genomic_DNA"/>
</dbReference>
<keyword evidence="2" id="KW-1185">Reference proteome</keyword>
<reference evidence="1 2" key="1">
    <citation type="submission" date="2019-11" db="EMBL/GenBank/DDBJ databases">
        <title>Pedobacter sp. HMF7647 Genome sequencing and assembly.</title>
        <authorList>
            <person name="Kang H."/>
            <person name="Kim H."/>
            <person name="Joh K."/>
        </authorList>
    </citation>
    <scope>NUCLEOTIDE SEQUENCE [LARGE SCALE GENOMIC DNA]</scope>
    <source>
        <strain evidence="1 2">HMF7647</strain>
    </source>
</reference>
<protein>
    <submittedName>
        <fullName evidence="1">Uncharacterized protein</fullName>
    </submittedName>
</protein>
<evidence type="ECO:0000313" key="2">
    <source>
        <dbReference type="Proteomes" id="UP000466586"/>
    </source>
</evidence>
<dbReference type="Proteomes" id="UP000466586">
    <property type="component" value="Unassembled WGS sequence"/>
</dbReference>
<dbReference type="RefSeq" id="WP_160846473.1">
    <property type="nucleotide sequence ID" value="NZ_WVHT01000018.1"/>
</dbReference>
<proteinExistence type="predicted"/>
<organism evidence="1 2">
    <name type="scientific">Hufsiella arboris</name>
    <dbReference type="NCBI Taxonomy" id="2695275"/>
    <lineage>
        <taxon>Bacteria</taxon>
        <taxon>Pseudomonadati</taxon>
        <taxon>Bacteroidota</taxon>
        <taxon>Sphingobacteriia</taxon>
        <taxon>Sphingobacteriales</taxon>
        <taxon>Sphingobacteriaceae</taxon>
        <taxon>Hufsiella</taxon>
    </lineage>
</organism>
<dbReference type="AlphaFoldDB" id="A0A7K1YFB6"/>